<dbReference type="EMBL" id="QYUP01000198">
    <property type="protein sequence ID" value="RJG08265.1"/>
    <property type="molecule type" value="Genomic_DNA"/>
</dbReference>
<proteinExistence type="inferred from homology"/>
<reference evidence="2 3" key="1">
    <citation type="submission" date="2018-09" db="EMBL/GenBank/DDBJ databases">
        <authorList>
            <person name="Zhu H."/>
        </authorList>
    </citation>
    <scope>NUCLEOTIDE SEQUENCE [LARGE SCALE GENOMIC DNA]</scope>
    <source>
        <strain evidence="2 3">K1S02-61</strain>
    </source>
</reference>
<dbReference type="InterPro" id="IPR036396">
    <property type="entry name" value="Cyt_P450_sf"/>
</dbReference>
<comment type="similarity">
    <text evidence="1">Belongs to the cytochrome P450 family.</text>
</comment>
<dbReference type="Proteomes" id="UP000284006">
    <property type="component" value="Unassembled WGS sequence"/>
</dbReference>
<sequence>MTSTLGNKILGEFDKLRELEPIHWSDNSHGWLVTRHADVDDALQGKFPLSLRRVEMMIFGGLSPEQQAQLPLLRRYIRHWPVEMDGPEHTRLRKLLVKAFNKKVVDATLPFISERVGVLVDALEREPVVEFNEEIARQLPGSVILKLMGLPQEYLPRLRDWANAFQEGVSVPYADMDAKLRAEQAMQEMTEVFTAEIARRRQGALQGNDLISSLLAAKEEGNGMSDDEVVGALQLAIIAGHDTTGATLTMGLATLIEHPEVWQHMYQHPEKTLESCLELMRYMAMSAAQPRVVAEDFEWHGKQLHKGEFVWLIFAAANRDPRVFSDPASMDPARNNERSMVFAPGMHHCIGHLLAKAQVTQLFGELVRRFEGADLLDPELSFMPQIVFRGLNHLNVRMRPRVV</sequence>
<evidence type="ECO:0000313" key="3">
    <source>
        <dbReference type="Proteomes" id="UP000284006"/>
    </source>
</evidence>
<comment type="caution">
    <text evidence="2">The sequence shown here is derived from an EMBL/GenBank/DDBJ whole genome shotgun (WGS) entry which is preliminary data.</text>
</comment>
<dbReference type="PANTHER" id="PTHR46696">
    <property type="entry name" value="P450, PUTATIVE (EUROFUNG)-RELATED"/>
    <property type="match status" value="1"/>
</dbReference>
<gene>
    <name evidence="2" type="ORF">D3872_24655</name>
</gene>
<dbReference type="GO" id="GO:0016705">
    <property type="term" value="F:oxidoreductase activity, acting on paired donors, with incorporation or reduction of molecular oxygen"/>
    <property type="evidence" value="ECO:0007669"/>
    <property type="project" value="InterPro"/>
</dbReference>
<keyword evidence="3" id="KW-1185">Reference proteome</keyword>
<dbReference type="InterPro" id="IPR002397">
    <property type="entry name" value="Cyt_P450_B"/>
</dbReference>
<dbReference type="Pfam" id="PF00067">
    <property type="entry name" value="p450"/>
    <property type="match status" value="1"/>
</dbReference>
<dbReference type="PANTHER" id="PTHR46696:SF6">
    <property type="entry name" value="P450, PUTATIVE (EUROFUNG)-RELATED"/>
    <property type="match status" value="1"/>
</dbReference>
<name>A0A418X6Y9_9BURK</name>
<dbReference type="InterPro" id="IPR001128">
    <property type="entry name" value="Cyt_P450"/>
</dbReference>
<dbReference type="GO" id="GO:0020037">
    <property type="term" value="F:heme binding"/>
    <property type="evidence" value="ECO:0007669"/>
    <property type="project" value="InterPro"/>
</dbReference>
<dbReference type="SUPFAM" id="SSF48264">
    <property type="entry name" value="Cytochrome P450"/>
    <property type="match status" value="1"/>
</dbReference>
<accession>A0A418X6Y9</accession>
<dbReference type="GO" id="GO:0004497">
    <property type="term" value="F:monooxygenase activity"/>
    <property type="evidence" value="ECO:0007669"/>
    <property type="project" value="InterPro"/>
</dbReference>
<dbReference type="PRINTS" id="PR00359">
    <property type="entry name" value="BP450"/>
</dbReference>
<dbReference type="Gene3D" id="1.10.630.10">
    <property type="entry name" value="Cytochrome P450"/>
    <property type="match status" value="1"/>
</dbReference>
<evidence type="ECO:0000256" key="1">
    <source>
        <dbReference type="ARBA" id="ARBA00010617"/>
    </source>
</evidence>
<organism evidence="2 3">
    <name type="scientific">Massilia cavernae</name>
    <dbReference type="NCBI Taxonomy" id="2320864"/>
    <lineage>
        <taxon>Bacteria</taxon>
        <taxon>Pseudomonadati</taxon>
        <taxon>Pseudomonadota</taxon>
        <taxon>Betaproteobacteria</taxon>
        <taxon>Burkholderiales</taxon>
        <taxon>Oxalobacteraceae</taxon>
        <taxon>Telluria group</taxon>
        <taxon>Massilia</taxon>
    </lineage>
</organism>
<dbReference type="GO" id="GO:0005506">
    <property type="term" value="F:iron ion binding"/>
    <property type="evidence" value="ECO:0007669"/>
    <property type="project" value="InterPro"/>
</dbReference>
<protein>
    <submittedName>
        <fullName evidence="2">Cytochrome P450</fullName>
    </submittedName>
</protein>
<evidence type="ECO:0000313" key="2">
    <source>
        <dbReference type="EMBL" id="RJG08265.1"/>
    </source>
</evidence>
<dbReference type="AlphaFoldDB" id="A0A418X6Y9"/>